<dbReference type="AlphaFoldDB" id="A0A850EPG7"/>
<dbReference type="Proteomes" id="UP000564806">
    <property type="component" value="Unassembled WGS sequence"/>
</dbReference>
<proteinExistence type="predicted"/>
<feature type="transmembrane region" description="Helical" evidence="1">
    <location>
        <begin position="309"/>
        <end position="336"/>
    </location>
</feature>
<organism evidence="2 3">
    <name type="scientific">Paenibacillus agri</name>
    <dbReference type="NCBI Taxonomy" id="2744309"/>
    <lineage>
        <taxon>Bacteria</taxon>
        <taxon>Bacillati</taxon>
        <taxon>Bacillota</taxon>
        <taxon>Bacilli</taxon>
        <taxon>Bacillales</taxon>
        <taxon>Paenibacillaceae</taxon>
        <taxon>Paenibacillus</taxon>
    </lineage>
</organism>
<feature type="transmembrane region" description="Helical" evidence="1">
    <location>
        <begin position="47"/>
        <end position="66"/>
    </location>
</feature>
<keyword evidence="1" id="KW-0812">Transmembrane</keyword>
<feature type="transmembrane region" description="Helical" evidence="1">
    <location>
        <begin position="186"/>
        <end position="208"/>
    </location>
</feature>
<evidence type="ECO:0000313" key="2">
    <source>
        <dbReference type="EMBL" id="NUU61649.1"/>
    </source>
</evidence>
<evidence type="ECO:0000256" key="1">
    <source>
        <dbReference type="SAM" id="Phobius"/>
    </source>
</evidence>
<dbReference type="GO" id="GO:0016020">
    <property type="term" value="C:membrane"/>
    <property type="evidence" value="ECO:0007669"/>
    <property type="project" value="InterPro"/>
</dbReference>
<protein>
    <submittedName>
        <fullName evidence="2">ABC transporter permease</fullName>
    </submittedName>
</protein>
<feature type="transmembrane region" description="Helical" evidence="1">
    <location>
        <begin position="122"/>
        <end position="145"/>
    </location>
</feature>
<feature type="transmembrane region" description="Helical" evidence="1">
    <location>
        <begin position="78"/>
        <end position="101"/>
    </location>
</feature>
<feature type="transmembrane region" description="Helical" evidence="1">
    <location>
        <begin position="401"/>
        <end position="419"/>
    </location>
</feature>
<name>A0A850EPG7_9BACL</name>
<dbReference type="Pfam" id="PF05975">
    <property type="entry name" value="EcsB"/>
    <property type="match status" value="1"/>
</dbReference>
<keyword evidence="1" id="KW-1133">Transmembrane helix</keyword>
<comment type="caution">
    <text evidence="2">The sequence shown here is derived from an EMBL/GenBank/DDBJ whole genome shotgun (WGS) entry which is preliminary data.</text>
</comment>
<feature type="transmembrane region" description="Helical" evidence="1">
    <location>
        <begin position="214"/>
        <end position="232"/>
    </location>
</feature>
<sequence length="425" mass="48069">MLRRIGMSGQGRSAYAFPTAQRLFRRRLLSHWREQWTIIRTAADWTVLLYIIIPGLLLGGRIYYGYWVEPLPAWSTAIPFPIVPALLALLISRGGLLLFMQEGDLLFLRQRQRWIKGIKLRGLLYSLGVTTLKICAVFLVMLPFIVRSYNVPVPAAVALLILTVVASWCVKLLGHLVRVQRQGWRKWLWQIPAIVIPCGFYLQMAILWYDSPGLLLTVAGVFAAATAIAIQLRFQLRGTFMNDVREDYKQRMSIASLLLRGVVDKPRPTRHKPWIFRRSQPLLRSKQAESRFAAAAIKALVRNPAHMKLYLSFAGVTGVAILIVPSILKWLVFVVLNSLMAYWLHSFWSLFSGDDFVGILPFTKEQKNGAGAKAVPILLIPFSVFCAGVVCLQLYAWWGLLLFIPVGCLAGIMIARVFNTFRLSS</sequence>
<accession>A0A850EPG7</accession>
<keyword evidence="3" id="KW-1185">Reference proteome</keyword>
<gene>
    <name evidence="2" type="ORF">HPT30_15000</name>
</gene>
<dbReference type="InterPro" id="IPR010288">
    <property type="entry name" value="EcsB_ABC"/>
</dbReference>
<feature type="transmembrane region" description="Helical" evidence="1">
    <location>
        <begin position="342"/>
        <end position="362"/>
    </location>
</feature>
<dbReference type="EMBL" id="JABWCS010000210">
    <property type="protein sequence ID" value="NUU61649.1"/>
    <property type="molecule type" value="Genomic_DNA"/>
</dbReference>
<evidence type="ECO:0000313" key="3">
    <source>
        <dbReference type="Proteomes" id="UP000564806"/>
    </source>
</evidence>
<feature type="transmembrane region" description="Helical" evidence="1">
    <location>
        <begin position="374"/>
        <end position="395"/>
    </location>
</feature>
<keyword evidence="1" id="KW-0472">Membrane</keyword>
<reference evidence="2" key="1">
    <citation type="submission" date="2020-06" db="EMBL/GenBank/DDBJ databases">
        <title>Paenibacillus sp. nov., isolated from soil.</title>
        <authorList>
            <person name="Seo Y.L."/>
        </authorList>
    </citation>
    <scope>NUCLEOTIDE SEQUENCE [LARGE SCALE GENOMIC DNA]</scope>
    <source>
        <strain evidence="2">JW14</strain>
    </source>
</reference>
<feature type="transmembrane region" description="Helical" evidence="1">
    <location>
        <begin position="151"/>
        <end position="174"/>
    </location>
</feature>
<dbReference type="RefSeq" id="WP_175372159.1">
    <property type="nucleotide sequence ID" value="NZ_JABWCS010000210.1"/>
</dbReference>